<dbReference type="InterPro" id="IPR016152">
    <property type="entry name" value="PTrfase/Anion_transptr"/>
</dbReference>
<dbReference type="Gene3D" id="1.10.10.10">
    <property type="entry name" value="Winged helix-like DNA-binding domain superfamily/Winged helix DNA-binding domain"/>
    <property type="match status" value="2"/>
</dbReference>
<dbReference type="SUPFAM" id="SSF52794">
    <property type="entry name" value="PTS system IIB component-like"/>
    <property type="match status" value="1"/>
</dbReference>
<dbReference type="GO" id="GO:0009401">
    <property type="term" value="P:phosphoenolpyruvate-dependent sugar phosphotransferase system"/>
    <property type="evidence" value="ECO:0007669"/>
    <property type="project" value="InterPro"/>
</dbReference>
<dbReference type="EMBL" id="FQZY01000065">
    <property type="protein sequence ID" value="SHK62952.1"/>
    <property type="molecule type" value="Genomic_DNA"/>
</dbReference>
<dbReference type="Pfam" id="PF00359">
    <property type="entry name" value="PTS_EIIA_2"/>
    <property type="match status" value="1"/>
</dbReference>
<feature type="domain" description="PTS EIIB type-2" evidence="6">
    <location>
        <begin position="422"/>
        <end position="512"/>
    </location>
</feature>
<dbReference type="PROSITE" id="PS51094">
    <property type="entry name" value="PTS_EIIA_TYPE_2"/>
    <property type="match status" value="1"/>
</dbReference>
<dbReference type="STRING" id="1121950.SAMN02745243_03378"/>
<dbReference type="InterPro" id="IPR036634">
    <property type="entry name" value="PRD_sf"/>
</dbReference>
<dbReference type="PROSITE" id="PS51372">
    <property type="entry name" value="PRD_2"/>
    <property type="match status" value="2"/>
</dbReference>
<keyword evidence="1" id="KW-0808">Transferase</keyword>
<dbReference type="SUPFAM" id="SSF63520">
    <property type="entry name" value="PTS-regulatory domain, PRD"/>
    <property type="match status" value="2"/>
</dbReference>
<dbReference type="GO" id="GO:0008982">
    <property type="term" value="F:protein-N(PI)-phosphohistidine-sugar phosphotransferase activity"/>
    <property type="evidence" value="ECO:0007669"/>
    <property type="project" value="InterPro"/>
</dbReference>
<dbReference type="InterPro" id="IPR013196">
    <property type="entry name" value="HTH_11"/>
</dbReference>
<dbReference type="Pfam" id="PF08279">
    <property type="entry name" value="HTH_11"/>
    <property type="match status" value="1"/>
</dbReference>
<evidence type="ECO:0000313" key="8">
    <source>
        <dbReference type="EMBL" id="SHK62952.1"/>
    </source>
</evidence>
<evidence type="ECO:0000256" key="3">
    <source>
        <dbReference type="ARBA" id="ARBA00023015"/>
    </source>
</evidence>
<dbReference type="Proteomes" id="UP000184301">
    <property type="component" value="Unassembled WGS sequence"/>
</dbReference>
<reference evidence="8 9" key="1">
    <citation type="submission" date="2016-11" db="EMBL/GenBank/DDBJ databases">
        <authorList>
            <person name="Jaros S."/>
            <person name="Januszkiewicz K."/>
            <person name="Wedrychowicz H."/>
        </authorList>
    </citation>
    <scope>NUCLEOTIDE SEQUENCE [LARGE SCALE GENOMIC DNA]</scope>
    <source>
        <strain evidence="8 9">DSM 15480</strain>
    </source>
</reference>
<feature type="domain" description="PRD" evidence="7">
    <location>
        <begin position="309"/>
        <end position="416"/>
    </location>
</feature>
<dbReference type="SUPFAM" id="SSF55804">
    <property type="entry name" value="Phoshotransferase/anion transport protein"/>
    <property type="match status" value="1"/>
</dbReference>
<keyword evidence="2" id="KW-0677">Repeat</keyword>
<evidence type="ECO:0000256" key="1">
    <source>
        <dbReference type="ARBA" id="ARBA00022679"/>
    </source>
</evidence>
<dbReference type="InterPro" id="IPR002178">
    <property type="entry name" value="PTS_EIIA_type-2_dom"/>
</dbReference>
<sequence>MLTVLLQEDTPVSVKYLAEQVGVSKRTMQRELEYIDSDLRGYPITFKSKTGVGVWLEGTKEDKEQFLSSLDENKDNIDMMNKEERRKRLILEILKDKGLKKLFHYSSQFQVSEATISNDLEAVEEWLNQQNLRVVRKPGSGVLIEGVEEDYRKAIRVFIGENMNADFIKESYELQESGPGRERGIEKLKKSEIGQVLNEDILGKVVNTVISLNDARVLNLTENAYVGLVLHISIAINRILKGEVLGQNEALIADVAKDKDFELAEEIVEALEAEFEIVIPEMEIYYICLHIKGAKHQKIELDSRNSVESETRNLQRLVNEMIDAFDEELAYLLKQDDEFIQGLLAHLQPTVIRIRYHMQIQNPVLQEIKESYQEVYEKCRKVAEVLGKWIGKPVPDAETGFLAVHFGAALVRLEDRREIFRQVTVGVVCASGIGISRLMASKIEKAFKNRVQLVTYGKGDLTPFILSSTDFFVSSIAVEETQGDVIFVNPLLNDEDMEHIRDKVRYYERTPKEKQESPASLQLEETNFVAHQIHLIVDHMGYFAVNADIRFEDLVEQIGDRMAGYEDQKTSIVYDILNREKLGTQIFAEFGFGLLHTRTEGVTRPEFAVCRPVQGNQFQDPYFKGIQVVLVMLIPVDEHIRENSDILGFISSTMIEDESFLDTMLTGDVERMKEHLLATLKIYFYHYLGRL</sequence>
<name>A0A1M6U0X8_9FIRM</name>
<evidence type="ECO:0000313" key="9">
    <source>
        <dbReference type="Proteomes" id="UP000184301"/>
    </source>
</evidence>
<evidence type="ECO:0000256" key="4">
    <source>
        <dbReference type="ARBA" id="ARBA00023163"/>
    </source>
</evidence>
<evidence type="ECO:0000256" key="2">
    <source>
        <dbReference type="ARBA" id="ARBA00022737"/>
    </source>
</evidence>
<dbReference type="InterPro" id="IPR050661">
    <property type="entry name" value="BglG_antiterminators"/>
</dbReference>
<dbReference type="InterPro" id="IPR013011">
    <property type="entry name" value="PTS_EIIB_2"/>
</dbReference>
<dbReference type="PROSITE" id="PS51099">
    <property type="entry name" value="PTS_EIIB_TYPE_2"/>
    <property type="match status" value="1"/>
</dbReference>
<evidence type="ECO:0000259" key="7">
    <source>
        <dbReference type="PROSITE" id="PS51372"/>
    </source>
</evidence>
<organism evidence="8 9">
    <name type="scientific">Hespellia stercorisuis DSM 15480</name>
    <dbReference type="NCBI Taxonomy" id="1121950"/>
    <lineage>
        <taxon>Bacteria</taxon>
        <taxon>Bacillati</taxon>
        <taxon>Bacillota</taxon>
        <taxon>Clostridia</taxon>
        <taxon>Lachnospirales</taxon>
        <taxon>Lachnospiraceae</taxon>
        <taxon>Hespellia</taxon>
    </lineage>
</organism>
<dbReference type="Gene3D" id="3.40.930.10">
    <property type="entry name" value="Mannitol-specific EII, Chain A"/>
    <property type="match status" value="1"/>
</dbReference>
<dbReference type="Pfam" id="PF00874">
    <property type="entry name" value="PRD"/>
    <property type="match status" value="2"/>
</dbReference>
<dbReference type="AlphaFoldDB" id="A0A1M6U0X8"/>
<feature type="domain" description="PRD" evidence="7">
    <location>
        <begin position="193"/>
        <end position="301"/>
    </location>
</feature>
<keyword evidence="4" id="KW-0804">Transcription</keyword>
<evidence type="ECO:0000259" key="5">
    <source>
        <dbReference type="PROSITE" id="PS51094"/>
    </source>
</evidence>
<dbReference type="Gene3D" id="1.10.1790.10">
    <property type="entry name" value="PRD domain"/>
    <property type="match status" value="2"/>
</dbReference>
<dbReference type="CDD" id="cd05568">
    <property type="entry name" value="PTS_IIB_bgl_like"/>
    <property type="match status" value="1"/>
</dbReference>
<evidence type="ECO:0000259" key="6">
    <source>
        <dbReference type="PROSITE" id="PS51099"/>
    </source>
</evidence>
<keyword evidence="3" id="KW-0805">Transcription regulation</keyword>
<protein>
    <submittedName>
        <fullName evidence="8">Mannitol operon transcriptional antiterminator</fullName>
    </submittedName>
</protein>
<dbReference type="InterPro" id="IPR011608">
    <property type="entry name" value="PRD"/>
</dbReference>
<dbReference type="PANTHER" id="PTHR30185">
    <property type="entry name" value="CRYPTIC BETA-GLUCOSIDE BGL OPERON ANTITERMINATOR"/>
    <property type="match status" value="1"/>
</dbReference>
<dbReference type="GO" id="GO:0006355">
    <property type="term" value="P:regulation of DNA-templated transcription"/>
    <property type="evidence" value="ECO:0007669"/>
    <property type="project" value="InterPro"/>
</dbReference>
<gene>
    <name evidence="8" type="ORF">SAMN02745243_03378</name>
</gene>
<dbReference type="InterPro" id="IPR036095">
    <property type="entry name" value="PTS_EIIB-like_sf"/>
</dbReference>
<accession>A0A1M6U0X8</accession>
<dbReference type="Gene3D" id="3.40.50.2300">
    <property type="match status" value="1"/>
</dbReference>
<keyword evidence="9" id="KW-1185">Reference proteome</keyword>
<dbReference type="InterPro" id="IPR036388">
    <property type="entry name" value="WH-like_DNA-bd_sf"/>
</dbReference>
<feature type="domain" description="PTS EIIA type-2" evidence="5">
    <location>
        <begin position="534"/>
        <end position="679"/>
    </location>
</feature>
<proteinExistence type="predicted"/>
<dbReference type="PANTHER" id="PTHR30185:SF18">
    <property type="entry name" value="TRANSCRIPTIONAL REGULATOR MTLR"/>
    <property type="match status" value="1"/>
</dbReference>